<proteinExistence type="predicted"/>
<organism evidence="2 3">
    <name type="scientific">Aphanizomenon flos-aquae FACHB-1040</name>
    <dbReference type="NCBI Taxonomy" id="2692887"/>
    <lineage>
        <taxon>Bacteria</taxon>
        <taxon>Bacillati</taxon>
        <taxon>Cyanobacteriota</taxon>
        <taxon>Cyanophyceae</taxon>
        <taxon>Nostocales</taxon>
        <taxon>Aphanizomenonaceae</taxon>
        <taxon>Aphanizomenon</taxon>
    </lineage>
</organism>
<keyword evidence="3" id="KW-1185">Reference proteome</keyword>
<name>A0ABR8BXI3_APHFL</name>
<evidence type="ECO:0000313" key="3">
    <source>
        <dbReference type="Proteomes" id="UP000606721"/>
    </source>
</evidence>
<feature type="signal peptide" evidence="1">
    <location>
        <begin position="1"/>
        <end position="24"/>
    </location>
</feature>
<sequence length="155" mass="17485">MRQIITTGLIIAEIMLLFSSSAQAQNRKPSVECNAALQRAKKQIQNNRKVKVVGTVTFDISQEYKNYPNNRPLSYRFFLAGSATHSILNSDQFLTMISQQIINKCPSISIVGFNESQTDYVISYGLLKNNIIGLFKCIDWEVAPKKLDWGYVGCI</sequence>
<dbReference type="Proteomes" id="UP000606721">
    <property type="component" value="Unassembled WGS sequence"/>
</dbReference>
<comment type="caution">
    <text evidence="2">The sequence shown here is derived from an EMBL/GenBank/DDBJ whole genome shotgun (WGS) entry which is preliminary data.</text>
</comment>
<dbReference type="RefSeq" id="WP_190382651.1">
    <property type="nucleotide sequence ID" value="NZ_JACJQT010000013.1"/>
</dbReference>
<evidence type="ECO:0000313" key="2">
    <source>
        <dbReference type="EMBL" id="MBD2278119.1"/>
    </source>
</evidence>
<reference evidence="2 3" key="1">
    <citation type="journal article" date="2020" name="ISME J.">
        <title>Comparative genomics reveals insights into cyanobacterial evolution and habitat adaptation.</title>
        <authorList>
            <person name="Chen M.Y."/>
            <person name="Teng W.K."/>
            <person name="Zhao L."/>
            <person name="Hu C.X."/>
            <person name="Zhou Y.K."/>
            <person name="Han B.P."/>
            <person name="Song L.R."/>
            <person name="Shu W.S."/>
        </authorList>
    </citation>
    <scope>NUCLEOTIDE SEQUENCE [LARGE SCALE GENOMIC DNA]</scope>
    <source>
        <strain evidence="2 3">FACHB-1040</strain>
    </source>
</reference>
<feature type="chain" id="PRO_5047366429" evidence="1">
    <location>
        <begin position="25"/>
        <end position="155"/>
    </location>
</feature>
<protein>
    <submittedName>
        <fullName evidence="2">Uncharacterized protein</fullName>
    </submittedName>
</protein>
<keyword evidence="1" id="KW-0732">Signal</keyword>
<accession>A0ABR8BXI3</accession>
<evidence type="ECO:0000256" key="1">
    <source>
        <dbReference type="SAM" id="SignalP"/>
    </source>
</evidence>
<gene>
    <name evidence="2" type="ORF">H6F99_07330</name>
</gene>
<dbReference type="EMBL" id="JACJQT010000013">
    <property type="protein sequence ID" value="MBD2278119.1"/>
    <property type="molecule type" value="Genomic_DNA"/>
</dbReference>